<evidence type="ECO:0000313" key="1">
    <source>
        <dbReference type="EMBL" id="KAI5082868.1"/>
    </source>
</evidence>
<dbReference type="Proteomes" id="UP000886520">
    <property type="component" value="Chromosome 3"/>
</dbReference>
<reference evidence="1" key="1">
    <citation type="submission" date="2021-01" db="EMBL/GenBank/DDBJ databases">
        <title>Adiantum capillus-veneris genome.</title>
        <authorList>
            <person name="Fang Y."/>
            <person name="Liao Q."/>
        </authorList>
    </citation>
    <scope>NUCLEOTIDE SEQUENCE</scope>
    <source>
        <strain evidence="1">H3</strain>
        <tissue evidence="1">Leaf</tissue>
    </source>
</reference>
<organism evidence="1 2">
    <name type="scientific">Adiantum capillus-veneris</name>
    <name type="common">Maidenhair fern</name>
    <dbReference type="NCBI Taxonomy" id="13818"/>
    <lineage>
        <taxon>Eukaryota</taxon>
        <taxon>Viridiplantae</taxon>
        <taxon>Streptophyta</taxon>
        <taxon>Embryophyta</taxon>
        <taxon>Tracheophyta</taxon>
        <taxon>Polypodiopsida</taxon>
        <taxon>Polypodiidae</taxon>
        <taxon>Polypodiales</taxon>
        <taxon>Pteridineae</taxon>
        <taxon>Pteridaceae</taxon>
        <taxon>Vittarioideae</taxon>
        <taxon>Adiantum</taxon>
    </lineage>
</organism>
<dbReference type="EMBL" id="JABFUD020000002">
    <property type="protein sequence ID" value="KAI5082868.1"/>
    <property type="molecule type" value="Genomic_DNA"/>
</dbReference>
<gene>
    <name evidence="1" type="ORF">GOP47_0002611</name>
</gene>
<keyword evidence="2" id="KW-1185">Reference proteome</keyword>
<evidence type="ECO:0000313" key="2">
    <source>
        <dbReference type="Proteomes" id="UP000886520"/>
    </source>
</evidence>
<accession>A0A9D4ZPA0</accession>
<name>A0A9D4ZPA0_ADICA</name>
<sequence length="67" mass="7453">MPPTVSEVRVWSLKCKNVVIVWRRGLHKCHYHNLAAIHIRALCACKEERDYGKARGVTGADPSIGPG</sequence>
<dbReference type="AlphaFoldDB" id="A0A9D4ZPA0"/>
<proteinExistence type="predicted"/>
<comment type="caution">
    <text evidence="1">The sequence shown here is derived from an EMBL/GenBank/DDBJ whole genome shotgun (WGS) entry which is preliminary data.</text>
</comment>
<protein>
    <submittedName>
        <fullName evidence="1">Uncharacterized protein</fullName>
    </submittedName>
</protein>